<dbReference type="Proteomes" id="UP000184513">
    <property type="component" value="Unassembled WGS sequence"/>
</dbReference>
<dbReference type="AlphaFoldDB" id="A0A1M7IBZ0"/>
<name>A0A1M7IBZ0_9BACT</name>
<dbReference type="STRING" id="388280.SAMN04488057_101273"/>
<accession>A0A1M7IBZ0</accession>
<dbReference type="RefSeq" id="WP_073090564.1">
    <property type="nucleotide sequence ID" value="NZ_FRCY01000001.1"/>
</dbReference>
<dbReference type="EMBL" id="FRCY01000001">
    <property type="protein sequence ID" value="SHM38189.1"/>
    <property type="molecule type" value="Genomic_DNA"/>
</dbReference>
<evidence type="ECO:0000313" key="1">
    <source>
        <dbReference type="EMBL" id="SHM38189.1"/>
    </source>
</evidence>
<sequence>MVYFKFNKQKLKILGGNATEIKKLQPGKLDQLSASPKRKQPQRLSRQICLNSWYLQAPSTG</sequence>
<reference evidence="1 2" key="1">
    <citation type="submission" date="2016-11" db="EMBL/GenBank/DDBJ databases">
        <authorList>
            <person name="Jaros S."/>
            <person name="Januszkiewicz K."/>
            <person name="Wedrychowicz H."/>
        </authorList>
    </citation>
    <scope>NUCLEOTIDE SEQUENCE [LARGE SCALE GENOMIC DNA]</scope>
    <source>
        <strain evidence="1 2">CGMCC 1.6102</strain>
    </source>
</reference>
<evidence type="ECO:0000313" key="2">
    <source>
        <dbReference type="Proteomes" id="UP000184513"/>
    </source>
</evidence>
<proteinExistence type="predicted"/>
<protein>
    <submittedName>
        <fullName evidence="1">Uncharacterized protein</fullName>
    </submittedName>
</protein>
<gene>
    <name evidence="1" type="ORF">SAMN04488057_101273</name>
</gene>
<keyword evidence="2" id="KW-1185">Reference proteome</keyword>
<organism evidence="1 2">
    <name type="scientific">Cyclobacterium lianum</name>
    <dbReference type="NCBI Taxonomy" id="388280"/>
    <lineage>
        <taxon>Bacteria</taxon>
        <taxon>Pseudomonadati</taxon>
        <taxon>Bacteroidota</taxon>
        <taxon>Cytophagia</taxon>
        <taxon>Cytophagales</taxon>
        <taxon>Cyclobacteriaceae</taxon>
        <taxon>Cyclobacterium</taxon>
    </lineage>
</organism>